<dbReference type="GO" id="GO:0006457">
    <property type="term" value="P:protein folding"/>
    <property type="evidence" value="ECO:0007669"/>
    <property type="project" value="InterPro"/>
</dbReference>
<organism evidence="2">
    <name type="scientific">uncultured marine group II/III euryarchaeote KM3_85_C06</name>
    <dbReference type="NCBI Taxonomy" id="1456526"/>
    <lineage>
        <taxon>Archaea</taxon>
        <taxon>Methanobacteriati</taxon>
        <taxon>Methanobacteriota</taxon>
        <taxon>environmental samples</taxon>
    </lineage>
</organism>
<accession>A0A075HU00</accession>
<feature type="coiled-coil region" evidence="1">
    <location>
        <begin position="64"/>
        <end position="98"/>
    </location>
</feature>
<dbReference type="AlphaFoldDB" id="A0A075HU00"/>
<dbReference type="Gene3D" id="1.10.287.370">
    <property type="match status" value="1"/>
</dbReference>
<dbReference type="Pfam" id="PF01920">
    <property type="entry name" value="Prefoldin_2"/>
    <property type="match status" value="1"/>
</dbReference>
<keyword evidence="1" id="KW-0175">Coiled coil</keyword>
<name>A0A075HU00_9EURY</name>
<evidence type="ECO:0000313" key="2">
    <source>
        <dbReference type="EMBL" id="AIF18985.1"/>
    </source>
</evidence>
<dbReference type="GO" id="GO:0016272">
    <property type="term" value="C:prefoldin complex"/>
    <property type="evidence" value="ECO:0007669"/>
    <property type="project" value="InterPro"/>
</dbReference>
<proteinExistence type="predicted"/>
<dbReference type="GO" id="GO:0051082">
    <property type="term" value="F:unfolded protein binding"/>
    <property type="evidence" value="ECO:0007669"/>
    <property type="project" value="InterPro"/>
</dbReference>
<sequence>MVTEDIRQRLQMVVAELQSSAQQVASVGGQIKELEATLEHLSTQEDDRAVYRQSGPLLLEVSDREKLSEDIEKTIATLKEHEQRLVTQEETLRTQYDQMVKQFEGS</sequence>
<dbReference type="InterPro" id="IPR002777">
    <property type="entry name" value="PFD_beta-like"/>
</dbReference>
<dbReference type="SUPFAM" id="SSF46579">
    <property type="entry name" value="Prefoldin"/>
    <property type="match status" value="1"/>
</dbReference>
<evidence type="ECO:0000256" key="1">
    <source>
        <dbReference type="SAM" id="Coils"/>
    </source>
</evidence>
<dbReference type="InterPro" id="IPR009053">
    <property type="entry name" value="Prefoldin"/>
</dbReference>
<dbReference type="EMBL" id="KF901126">
    <property type="protein sequence ID" value="AIF18985.1"/>
    <property type="molecule type" value="Genomic_DNA"/>
</dbReference>
<protein>
    <submittedName>
        <fullName evidence="2">Prefoldin, beta-like subunit</fullName>
    </submittedName>
</protein>
<reference evidence="2" key="1">
    <citation type="journal article" date="2014" name="Genome Biol. Evol.">
        <title>Pangenome evidence for extensive interdomain horizontal transfer affecting lineage core and shell genes in uncultured planktonic thaumarchaeota and euryarchaeota.</title>
        <authorList>
            <person name="Deschamps P."/>
            <person name="Zivanovic Y."/>
            <person name="Moreira D."/>
            <person name="Rodriguez-Valera F."/>
            <person name="Lopez-Garcia P."/>
        </authorList>
    </citation>
    <scope>NUCLEOTIDE SEQUENCE</scope>
</reference>